<proteinExistence type="predicted"/>
<organism evidence="1">
    <name type="scientific">Anguilla anguilla</name>
    <name type="common">European freshwater eel</name>
    <name type="synonym">Muraena anguilla</name>
    <dbReference type="NCBI Taxonomy" id="7936"/>
    <lineage>
        <taxon>Eukaryota</taxon>
        <taxon>Metazoa</taxon>
        <taxon>Chordata</taxon>
        <taxon>Craniata</taxon>
        <taxon>Vertebrata</taxon>
        <taxon>Euteleostomi</taxon>
        <taxon>Actinopterygii</taxon>
        <taxon>Neopterygii</taxon>
        <taxon>Teleostei</taxon>
        <taxon>Anguilliformes</taxon>
        <taxon>Anguillidae</taxon>
        <taxon>Anguilla</taxon>
    </lineage>
</organism>
<reference evidence="1" key="2">
    <citation type="journal article" date="2015" name="Fish Shellfish Immunol.">
        <title>Early steps in the European eel (Anguilla anguilla)-Vibrio vulnificus interaction in the gills: Role of the RtxA13 toxin.</title>
        <authorList>
            <person name="Callol A."/>
            <person name="Pajuelo D."/>
            <person name="Ebbesson L."/>
            <person name="Teles M."/>
            <person name="MacKenzie S."/>
            <person name="Amaro C."/>
        </authorList>
    </citation>
    <scope>NUCLEOTIDE SEQUENCE</scope>
</reference>
<protein>
    <submittedName>
        <fullName evidence="1">Uncharacterized protein</fullName>
    </submittedName>
</protein>
<reference evidence="1" key="1">
    <citation type="submission" date="2014-11" db="EMBL/GenBank/DDBJ databases">
        <authorList>
            <person name="Amaro Gonzalez C."/>
        </authorList>
    </citation>
    <scope>NUCLEOTIDE SEQUENCE</scope>
</reference>
<dbReference type="AlphaFoldDB" id="A0A0E9WT26"/>
<accession>A0A0E9WT26</accession>
<dbReference type="EMBL" id="GBXM01015166">
    <property type="protein sequence ID" value="JAH93411.1"/>
    <property type="molecule type" value="Transcribed_RNA"/>
</dbReference>
<sequence>MGCIFYAFVFSFVSKLKIVPVNFF</sequence>
<name>A0A0E9WT26_ANGAN</name>
<evidence type="ECO:0000313" key="1">
    <source>
        <dbReference type="EMBL" id="JAH93411.1"/>
    </source>
</evidence>